<organism evidence="1 2">
    <name type="scientific">Arctium lappa</name>
    <name type="common">Greater burdock</name>
    <name type="synonym">Lappa major</name>
    <dbReference type="NCBI Taxonomy" id="4217"/>
    <lineage>
        <taxon>Eukaryota</taxon>
        <taxon>Viridiplantae</taxon>
        <taxon>Streptophyta</taxon>
        <taxon>Embryophyta</taxon>
        <taxon>Tracheophyta</taxon>
        <taxon>Spermatophyta</taxon>
        <taxon>Magnoliopsida</taxon>
        <taxon>eudicotyledons</taxon>
        <taxon>Gunneridae</taxon>
        <taxon>Pentapetalae</taxon>
        <taxon>asterids</taxon>
        <taxon>campanulids</taxon>
        <taxon>Asterales</taxon>
        <taxon>Asteraceae</taxon>
        <taxon>Carduoideae</taxon>
        <taxon>Cardueae</taxon>
        <taxon>Arctiinae</taxon>
        <taxon>Arctium</taxon>
    </lineage>
</organism>
<protein>
    <submittedName>
        <fullName evidence="1">Uncharacterized protein</fullName>
    </submittedName>
</protein>
<proteinExistence type="predicted"/>
<accession>A0ACB8XEW6</accession>
<keyword evidence="2" id="KW-1185">Reference proteome</keyword>
<evidence type="ECO:0000313" key="1">
    <source>
        <dbReference type="EMBL" id="KAI3665341.1"/>
    </source>
</evidence>
<dbReference type="Proteomes" id="UP001055879">
    <property type="component" value="Linkage Group LG18"/>
</dbReference>
<sequence length="101" mass="11791">MGFHQCPQSIIPTSFSNQISLSGEVITLKDCKQQDTEIKEHALDKVNQILFEFLELEEAKHKGILWQRKIFLETHDLEKYFVQRLDDSQVKVISELLLSCQ</sequence>
<comment type="caution">
    <text evidence="1">The sequence shown here is derived from an EMBL/GenBank/DDBJ whole genome shotgun (WGS) entry which is preliminary data.</text>
</comment>
<gene>
    <name evidence="1" type="ORF">L6452_43965</name>
</gene>
<reference evidence="1 2" key="2">
    <citation type="journal article" date="2022" name="Mol. Ecol. Resour.">
        <title>The genomes of chicory, endive, great burdock and yacon provide insights into Asteraceae paleo-polyploidization history and plant inulin production.</title>
        <authorList>
            <person name="Fan W."/>
            <person name="Wang S."/>
            <person name="Wang H."/>
            <person name="Wang A."/>
            <person name="Jiang F."/>
            <person name="Liu H."/>
            <person name="Zhao H."/>
            <person name="Xu D."/>
            <person name="Zhang Y."/>
        </authorList>
    </citation>
    <scope>NUCLEOTIDE SEQUENCE [LARGE SCALE GENOMIC DNA]</scope>
    <source>
        <strain evidence="2">cv. Niubang</strain>
    </source>
</reference>
<reference evidence="2" key="1">
    <citation type="journal article" date="2022" name="Mol. Ecol. Resour.">
        <title>The genomes of chicory, endive, great burdock and yacon provide insights into Asteraceae palaeo-polyploidization history and plant inulin production.</title>
        <authorList>
            <person name="Fan W."/>
            <person name="Wang S."/>
            <person name="Wang H."/>
            <person name="Wang A."/>
            <person name="Jiang F."/>
            <person name="Liu H."/>
            <person name="Zhao H."/>
            <person name="Xu D."/>
            <person name="Zhang Y."/>
        </authorList>
    </citation>
    <scope>NUCLEOTIDE SEQUENCE [LARGE SCALE GENOMIC DNA]</scope>
    <source>
        <strain evidence="2">cv. Niubang</strain>
    </source>
</reference>
<dbReference type="EMBL" id="CM042064">
    <property type="protein sequence ID" value="KAI3665341.1"/>
    <property type="molecule type" value="Genomic_DNA"/>
</dbReference>
<evidence type="ECO:0000313" key="2">
    <source>
        <dbReference type="Proteomes" id="UP001055879"/>
    </source>
</evidence>
<name>A0ACB8XEW6_ARCLA</name>